<name>A0AAV5VSK8_9BILA</name>
<evidence type="ECO:0000256" key="1">
    <source>
        <dbReference type="SAM" id="Phobius"/>
    </source>
</evidence>
<keyword evidence="4" id="KW-1185">Reference proteome</keyword>
<keyword evidence="1" id="KW-0812">Transmembrane</keyword>
<evidence type="ECO:0000256" key="2">
    <source>
        <dbReference type="SAM" id="SignalP"/>
    </source>
</evidence>
<feature type="non-terminal residue" evidence="3">
    <location>
        <position position="1"/>
    </location>
</feature>
<accession>A0AAV5VSK8</accession>
<dbReference type="Proteomes" id="UP001432322">
    <property type="component" value="Unassembled WGS sequence"/>
</dbReference>
<evidence type="ECO:0000313" key="4">
    <source>
        <dbReference type="Proteomes" id="UP001432322"/>
    </source>
</evidence>
<reference evidence="3" key="1">
    <citation type="submission" date="2023-10" db="EMBL/GenBank/DDBJ databases">
        <title>Genome assembly of Pristionchus species.</title>
        <authorList>
            <person name="Yoshida K."/>
            <person name="Sommer R.J."/>
        </authorList>
    </citation>
    <scope>NUCLEOTIDE SEQUENCE</scope>
    <source>
        <strain evidence="3">RS5133</strain>
    </source>
</reference>
<organism evidence="3 4">
    <name type="scientific">Pristionchus fissidentatus</name>
    <dbReference type="NCBI Taxonomy" id="1538716"/>
    <lineage>
        <taxon>Eukaryota</taxon>
        <taxon>Metazoa</taxon>
        <taxon>Ecdysozoa</taxon>
        <taxon>Nematoda</taxon>
        <taxon>Chromadorea</taxon>
        <taxon>Rhabditida</taxon>
        <taxon>Rhabditina</taxon>
        <taxon>Diplogasteromorpha</taxon>
        <taxon>Diplogasteroidea</taxon>
        <taxon>Neodiplogasteridae</taxon>
        <taxon>Pristionchus</taxon>
    </lineage>
</organism>
<feature type="signal peptide" evidence="2">
    <location>
        <begin position="1"/>
        <end position="17"/>
    </location>
</feature>
<comment type="caution">
    <text evidence="3">The sequence shown here is derived from an EMBL/GenBank/DDBJ whole genome shotgun (WGS) entry which is preliminary data.</text>
</comment>
<evidence type="ECO:0000313" key="3">
    <source>
        <dbReference type="EMBL" id="GMT20739.1"/>
    </source>
</evidence>
<gene>
    <name evidence="3" type="ORF">PFISCL1PPCAC_12036</name>
</gene>
<protein>
    <submittedName>
        <fullName evidence="3">Uncharacterized protein</fullName>
    </submittedName>
</protein>
<keyword evidence="2" id="KW-0732">Signal</keyword>
<keyword evidence="1" id="KW-0472">Membrane</keyword>
<feature type="chain" id="PRO_5043372080" evidence="2">
    <location>
        <begin position="18"/>
        <end position="318"/>
    </location>
</feature>
<sequence length="318" mass="35450">FLLLLSSLVLCDRQSEAKKRAVDGALIARRLVPTMQVDKAKLTSRLNSFISWDLPVAEDVVRIAENILCDARPSVNEKLNAEITGLGGPLLTSMDRMKNVLDKLPDACYSEKAFERCYCNQTLSPVYCEVLKIKEKAEEKKIINGTTVRPRCYDEVLLDMKAGTPKLAEHLESMDYTRMGVDMLTFQHGDASIPSEEVLCEMANDKAQSLLVNYTLIQLSLYDSNNGARRLLTGGINVTELNSKPMPNEKTAPIEFAHIRYYKCLIKEGSSVLYCRYSFLADLIKISRPLNCNAISGASFIALFSSICVLFAATLMSH</sequence>
<dbReference type="EMBL" id="BTSY01000003">
    <property type="protein sequence ID" value="GMT20739.1"/>
    <property type="molecule type" value="Genomic_DNA"/>
</dbReference>
<proteinExistence type="predicted"/>
<dbReference type="AlphaFoldDB" id="A0AAV5VSK8"/>
<feature type="transmembrane region" description="Helical" evidence="1">
    <location>
        <begin position="294"/>
        <end position="316"/>
    </location>
</feature>
<keyword evidence="1" id="KW-1133">Transmembrane helix</keyword>